<reference evidence="11" key="1">
    <citation type="journal article" date="2020" name="Phytopathology">
        <title>Genome sequence and comparative analysis of Colletotrichum gloeosporioides isolated from Liriodendron leaves.</title>
        <authorList>
            <person name="Fu F.F."/>
            <person name="Hao Z."/>
            <person name="Wang P."/>
            <person name="Lu Y."/>
            <person name="Xue L.J."/>
            <person name="Wei G."/>
            <person name="Tian Y."/>
            <person name="Baishi H."/>
            <person name="Xu H."/>
            <person name="Shi J."/>
            <person name="Cheng T."/>
            <person name="Wang G."/>
            <person name="Yi Y."/>
            <person name="Chen J."/>
        </authorList>
    </citation>
    <scope>NUCLEOTIDE SEQUENCE</scope>
    <source>
        <strain evidence="11">Lc1</strain>
    </source>
</reference>
<dbReference type="RefSeq" id="XP_045258837.1">
    <property type="nucleotide sequence ID" value="XM_045401053.1"/>
</dbReference>
<evidence type="ECO:0000256" key="5">
    <source>
        <dbReference type="ARBA" id="ARBA00023242"/>
    </source>
</evidence>
<dbReference type="PANTHER" id="PTHR32235:SF1">
    <property type="entry name" value="NON-HOMOLOGOUS END-JOINING FACTOR 1"/>
    <property type="match status" value="1"/>
</dbReference>
<sequence length="539" mass="59167">MATPPVWRPLPPAAGLPNLLVSTAFSTAEYTVHVTDLANIWVESLDRRGILMRSLANSTTIDPTESTRNMRAFLSKIRSVFDPTHPDHDKATLNLSTASQKDAGEAGLTMHISCELDNMKPLVWPMYLQKCPQSTLATELTVPLTRANSAKTRQVDSLLAIMKQKDIVIMKLLDKLEATGTRLENVFTVLSAKQKPTRKMAEEKVKGLAPFSHDDWKAQLDGDDADIANLIRHVFGSNGLEYQHQDATLDPSLDDWWTKNASSTFPIVGPNSSQRQQNNSPEPGDTRRDGKETERDGPVDDDDFQVQSTPPHLMSNRNRSVRATNVTNDDGSTQGEDETSQIPDSVPLPPQEPKRHPVRLGTIGRKQQPTPSPPPAPEEPKPDGSETETESDDDDTASVAEPSSASRQPEPEDTKPTKVGLGRIGGAKRRSNTPEPSKDTDSPKKGVLGRIGGSANRSKSPEPLKKPGLGRIGGRAPAPKDPETSATEAEDRGRDRTESKSQARTRETSQERANRKRDELQQELQRKAAAGPARKKRKF</sequence>
<dbReference type="Pfam" id="PF21928">
    <property type="entry name" value="XLF_CC"/>
    <property type="match status" value="1"/>
</dbReference>
<dbReference type="GO" id="GO:0032807">
    <property type="term" value="C:DNA ligase IV complex"/>
    <property type="evidence" value="ECO:0007669"/>
    <property type="project" value="TreeGrafter"/>
</dbReference>
<evidence type="ECO:0000256" key="3">
    <source>
        <dbReference type="ARBA" id="ARBA00023125"/>
    </source>
</evidence>
<reference evidence="11" key="2">
    <citation type="submission" date="2020-03" db="EMBL/GenBank/DDBJ databases">
        <authorList>
            <person name="Fu F.-F."/>
            <person name="Chen J."/>
        </authorList>
    </citation>
    <scope>NUCLEOTIDE SEQUENCE</scope>
    <source>
        <strain evidence="11">Lc1</strain>
    </source>
</reference>
<comment type="subcellular location">
    <subcellularLocation>
        <location evidence="1">Nucleus</location>
    </subcellularLocation>
</comment>
<dbReference type="InterPro" id="IPR053829">
    <property type="entry name" value="XLF-like_CC"/>
</dbReference>
<keyword evidence="5" id="KW-0539">Nucleus</keyword>
<dbReference type="Pfam" id="PF09302">
    <property type="entry name" value="XLF"/>
    <property type="match status" value="1"/>
</dbReference>
<evidence type="ECO:0000256" key="2">
    <source>
        <dbReference type="ARBA" id="ARBA00022763"/>
    </source>
</evidence>
<evidence type="ECO:0000313" key="12">
    <source>
        <dbReference type="Proteomes" id="UP000613401"/>
    </source>
</evidence>
<feature type="region of interest" description="Disordered" evidence="8">
    <location>
        <begin position="264"/>
        <end position="539"/>
    </location>
</feature>
<dbReference type="EMBL" id="WVTB01000083">
    <property type="protein sequence ID" value="KAF3799677.1"/>
    <property type="molecule type" value="Genomic_DNA"/>
</dbReference>
<dbReference type="GeneID" id="69008093"/>
<evidence type="ECO:0000256" key="6">
    <source>
        <dbReference type="ARBA" id="ARBA00025747"/>
    </source>
</evidence>
<dbReference type="PANTHER" id="PTHR32235">
    <property type="entry name" value="NON-HOMOLOGOUS END-JOINING FACTOR 1"/>
    <property type="match status" value="1"/>
</dbReference>
<feature type="compositionally biased region" description="Basic and acidic residues" evidence="8">
    <location>
        <begin position="478"/>
        <end position="526"/>
    </location>
</feature>
<feature type="compositionally biased region" description="Polar residues" evidence="8">
    <location>
        <begin position="264"/>
        <end position="281"/>
    </location>
</feature>
<protein>
    <recommendedName>
        <fullName evidence="7">Non-homologous end-joining factor 1</fullName>
    </recommendedName>
</protein>
<proteinExistence type="inferred from homology"/>
<dbReference type="CDD" id="cd22285">
    <property type="entry name" value="HD_XLF_N"/>
    <property type="match status" value="1"/>
</dbReference>
<organism evidence="11 12">
    <name type="scientific">Colletotrichum gloeosporioides</name>
    <name type="common">Anthracnose fungus</name>
    <name type="synonym">Glomerella cingulata</name>
    <dbReference type="NCBI Taxonomy" id="474922"/>
    <lineage>
        <taxon>Eukaryota</taxon>
        <taxon>Fungi</taxon>
        <taxon>Dikarya</taxon>
        <taxon>Ascomycota</taxon>
        <taxon>Pezizomycotina</taxon>
        <taxon>Sordariomycetes</taxon>
        <taxon>Hypocreomycetidae</taxon>
        <taxon>Glomerellales</taxon>
        <taxon>Glomerellaceae</taxon>
        <taxon>Colletotrichum</taxon>
        <taxon>Colletotrichum gloeosporioides species complex</taxon>
    </lineage>
</organism>
<keyword evidence="12" id="KW-1185">Reference proteome</keyword>
<feature type="compositionally biased region" description="Acidic residues" evidence="8">
    <location>
        <begin position="385"/>
        <end position="396"/>
    </location>
</feature>
<dbReference type="InterPro" id="IPR015381">
    <property type="entry name" value="XLF-like_N"/>
</dbReference>
<dbReference type="Gene3D" id="2.170.210.10">
    <property type="entry name" value="DNA double-strand break repair and VJ recombination XRCC4, N-terminal"/>
    <property type="match status" value="1"/>
</dbReference>
<gene>
    <name evidence="11" type="ORF">GCG54_00000922</name>
</gene>
<accession>A0A8H4C9R9</accession>
<evidence type="ECO:0000313" key="11">
    <source>
        <dbReference type="EMBL" id="KAF3799677.1"/>
    </source>
</evidence>
<dbReference type="GO" id="GO:0045027">
    <property type="term" value="F:DNA end binding"/>
    <property type="evidence" value="ECO:0007669"/>
    <property type="project" value="TreeGrafter"/>
</dbReference>
<evidence type="ECO:0000259" key="10">
    <source>
        <dbReference type="Pfam" id="PF21928"/>
    </source>
</evidence>
<name>A0A8H4C9R9_COLGL</name>
<feature type="compositionally biased region" description="Basic and acidic residues" evidence="8">
    <location>
        <begin position="284"/>
        <end position="298"/>
    </location>
</feature>
<dbReference type="AlphaFoldDB" id="A0A8H4C9R9"/>
<dbReference type="GO" id="GO:0006303">
    <property type="term" value="P:double-strand break repair via nonhomologous end joining"/>
    <property type="evidence" value="ECO:0007669"/>
    <property type="project" value="TreeGrafter"/>
</dbReference>
<comment type="caution">
    <text evidence="11">The sequence shown here is derived from an EMBL/GenBank/DDBJ whole genome shotgun (WGS) entry which is preliminary data.</text>
</comment>
<keyword evidence="3" id="KW-0238">DNA-binding</keyword>
<evidence type="ECO:0000256" key="7">
    <source>
        <dbReference type="ARBA" id="ARBA00044529"/>
    </source>
</evidence>
<keyword evidence="2" id="KW-0227">DNA damage</keyword>
<dbReference type="Proteomes" id="UP000613401">
    <property type="component" value="Unassembled WGS sequence"/>
</dbReference>
<feature type="domain" description="XLF-like coiled-coil region" evidence="10">
    <location>
        <begin position="132"/>
        <end position="184"/>
    </location>
</feature>
<dbReference type="InterPro" id="IPR038051">
    <property type="entry name" value="XRCC4-like_N_sf"/>
</dbReference>
<evidence type="ECO:0000256" key="8">
    <source>
        <dbReference type="SAM" id="MobiDB-lite"/>
    </source>
</evidence>
<comment type="similarity">
    <text evidence="6">Belongs to the XRCC4-XLF family. XLF subfamily.</text>
</comment>
<keyword evidence="4" id="KW-0234">DNA repair</keyword>
<evidence type="ECO:0000256" key="4">
    <source>
        <dbReference type="ARBA" id="ARBA00023204"/>
    </source>
</evidence>
<evidence type="ECO:0000259" key="9">
    <source>
        <dbReference type="Pfam" id="PF09302"/>
    </source>
</evidence>
<evidence type="ECO:0000256" key="1">
    <source>
        <dbReference type="ARBA" id="ARBA00004123"/>
    </source>
</evidence>
<dbReference type="InterPro" id="IPR052287">
    <property type="entry name" value="NHEJ_factor"/>
</dbReference>
<feature type="domain" description="XLF-like N-terminal" evidence="9">
    <location>
        <begin position="7"/>
        <end position="130"/>
    </location>
</feature>
<feature type="compositionally biased region" description="Polar residues" evidence="8">
    <location>
        <begin position="305"/>
        <end position="334"/>
    </location>
</feature>